<keyword evidence="3 6" id="KW-0349">Heme</keyword>
<evidence type="ECO:0000313" key="8">
    <source>
        <dbReference type="EMBL" id="KAJ7040723.1"/>
    </source>
</evidence>
<feature type="transmembrane region" description="Helical" evidence="7">
    <location>
        <begin position="264"/>
        <end position="289"/>
    </location>
</feature>
<keyword evidence="7" id="KW-0472">Membrane</keyword>
<dbReference type="InterPro" id="IPR050529">
    <property type="entry name" value="CYP450_sterol_14alpha_dmase"/>
</dbReference>
<reference evidence="8" key="1">
    <citation type="submission" date="2023-03" db="EMBL/GenBank/DDBJ databases">
        <title>Massive genome expansion in bonnet fungi (Mycena s.s.) driven by repeated elements and novel gene families across ecological guilds.</title>
        <authorList>
            <consortium name="Lawrence Berkeley National Laboratory"/>
            <person name="Harder C.B."/>
            <person name="Miyauchi S."/>
            <person name="Viragh M."/>
            <person name="Kuo A."/>
            <person name="Thoen E."/>
            <person name="Andreopoulos B."/>
            <person name="Lu D."/>
            <person name="Skrede I."/>
            <person name="Drula E."/>
            <person name="Henrissat B."/>
            <person name="Morin E."/>
            <person name="Kohler A."/>
            <person name="Barry K."/>
            <person name="LaButti K."/>
            <person name="Morin E."/>
            <person name="Salamov A."/>
            <person name="Lipzen A."/>
            <person name="Mereny Z."/>
            <person name="Hegedus B."/>
            <person name="Baldrian P."/>
            <person name="Stursova M."/>
            <person name="Weitz H."/>
            <person name="Taylor A."/>
            <person name="Grigoriev I.V."/>
            <person name="Nagy L.G."/>
            <person name="Martin F."/>
            <person name="Kauserud H."/>
        </authorList>
    </citation>
    <scope>NUCLEOTIDE SEQUENCE</scope>
    <source>
        <strain evidence="8">CBHHK200</strain>
    </source>
</reference>
<dbReference type="AlphaFoldDB" id="A0AAD6T789"/>
<comment type="similarity">
    <text evidence="2">Belongs to the cytochrome P450 family.</text>
</comment>
<evidence type="ECO:0000256" key="7">
    <source>
        <dbReference type="SAM" id="Phobius"/>
    </source>
</evidence>
<feature type="transmembrane region" description="Helical" evidence="7">
    <location>
        <begin position="6"/>
        <end position="22"/>
    </location>
</feature>
<dbReference type="GO" id="GO:0016705">
    <property type="term" value="F:oxidoreductase activity, acting on paired donors, with incorporation or reduction of molecular oxygen"/>
    <property type="evidence" value="ECO:0007669"/>
    <property type="project" value="InterPro"/>
</dbReference>
<evidence type="ECO:0000256" key="3">
    <source>
        <dbReference type="ARBA" id="ARBA00022617"/>
    </source>
</evidence>
<keyword evidence="9" id="KW-1185">Reference proteome</keyword>
<comment type="caution">
    <text evidence="8">The sequence shown here is derived from an EMBL/GenBank/DDBJ whole genome shotgun (WGS) entry which is preliminary data.</text>
</comment>
<name>A0AAD6T789_9AGAR</name>
<dbReference type="SUPFAM" id="SSF48264">
    <property type="entry name" value="Cytochrome P450"/>
    <property type="match status" value="1"/>
</dbReference>
<keyword evidence="4 6" id="KW-0479">Metal-binding</keyword>
<evidence type="ECO:0000256" key="4">
    <source>
        <dbReference type="ARBA" id="ARBA00022723"/>
    </source>
</evidence>
<dbReference type="GO" id="GO:0020037">
    <property type="term" value="F:heme binding"/>
    <property type="evidence" value="ECO:0007669"/>
    <property type="project" value="InterPro"/>
</dbReference>
<dbReference type="InterPro" id="IPR001128">
    <property type="entry name" value="Cyt_P450"/>
</dbReference>
<organism evidence="8 9">
    <name type="scientific">Mycena alexandri</name>
    <dbReference type="NCBI Taxonomy" id="1745969"/>
    <lineage>
        <taxon>Eukaryota</taxon>
        <taxon>Fungi</taxon>
        <taxon>Dikarya</taxon>
        <taxon>Basidiomycota</taxon>
        <taxon>Agaricomycotina</taxon>
        <taxon>Agaricomycetes</taxon>
        <taxon>Agaricomycetidae</taxon>
        <taxon>Agaricales</taxon>
        <taxon>Marasmiineae</taxon>
        <taxon>Mycenaceae</taxon>
        <taxon>Mycena</taxon>
    </lineage>
</organism>
<evidence type="ECO:0000256" key="2">
    <source>
        <dbReference type="ARBA" id="ARBA00010617"/>
    </source>
</evidence>
<keyword evidence="7" id="KW-0812">Transmembrane</keyword>
<keyword evidence="5 6" id="KW-0408">Iron</keyword>
<dbReference type="EMBL" id="JARJCM010000020">
    <property type="protein sequence ID" value="KAJ7040723.1"/>
    <property type="molecule type" value="Genomic_DNA"/>
</dbReference>
<dbReference type="Gene3D" id="1.10.630.10">
    <property type="entry name" value="Cytochrome P450"/>
    <property type="match status" value="1"/>
</dbReference>
<dbReference type="Pfam" id="PF00067">
    <property type="entry name" value="p450"/>
    <property type="match status" value="2"/>
</dbReference>
<protein>
    <submittedName>
        <fullName evidence="8">Cytochrome P450</fullName>
    </submittedName>
</protein>
<dbReference type="GO" id="GO:0008395">
    <property type="term" value="F:steroid hydroxylase activity"/>
    <property type="evidence" value="ECO:0007669"/>
    <property type="project" value="TreeGrafter"/>
</dbReference>
<dbReference type="InterPro" id="IPR002403">
    <property type="entry name" value="Cyt_P450_E_grp-IV"/>
</dbReference>
<dbReference type="GO" id="GO:0005506">
    <property type="term" value="F:iron ion binding"/>
    <property type="evidence" value="ECO:0007669"/>
    <property type="project" value="InterPro"/>
</dbReference>
<accession>A0AAD6T789</accession>
<evidence type="ECO:0000313" key="9">
    <source>
        <dbReference type="Proteomes" id="UP001218188"/>
    </source>
</evidence>
<dbReference type="InterPro" id="IPR036396">
    <property type="entry name" value="Cyt_P450_sf"/>
</dbReference>
<dbReference type="Proteomes" id="UP001218188">
    <property type="component" value="Unassembled WGS sequence"/>
</dbReference>
<proteinExistence type="inferred from homology"/>
<gene>
    <name evidence="8" type="ORF">C8F04DRAFT_1253645</name>
</gene>
<keyword evidence="7" id="KW-1133">Transmembrane helix</keyword>
<evidence type="ECO:0000256" key="6">
    <source>
        <dbReference type="PIRSR" id="PIRSR602403-1"/>
    </source>
</evidence>
<dbReference type="PANTHER" id="PTHR24304:SF2">
    <property type="entry name" value="24-HYDROXYCHOLESTEROL 7-ALPHA-HYDROXYLASE"/>
    <property type="match status" value="1"/>
</dbReference>
<sequence length="476" mass="52552">MFLSTAAPGVLVAVIVLIVLYYRTTRRESYDTPPTVRYFLPWFGSAFQYAKNPTAFLKLCNETYGGVYKLLLAGRVVVILATPATMASVYKDAAKVLKNDLVQFRILTAIAGATNHLEYLHEIVAGKLSPVLEEQMRKQLLVEISGVFYRELNSRLEDVSTGMFVKLSDFTARHVYHATSAALFGPLFPDTYADFHLLDIGIPQLVSGIPFTGRGAAKARERLRATLVSYVRQGGDSLGAAALISKSVQELQAAGLSESDAAGLLLIFLWGLHGNTLAATFWLFAHLLADRDAMDRISQEIRSTASPGYSRLSAMCAADPNILFGPLLPLLDSAVKETLRLHVLPTAVRTASEATMITGEGRTYHVAKGEYVMADVRAIYQDPDTFEDPTSFRVDRFLDEAAPRLISVWGSGSHICKGRYFAQFEMKMLIMRCLELYDIHSLPGKDLTKSFPGIKPRSIGMDRPDGDILIRLVQRS</sequence>
<dbReference type="PANTHER" id="PTHR24304">
    <property type="entry name" value="CYTOCHROME P450 FAMILY 7"/>
    <property type="match status" value="1"/>
</dbReference>
<feature type="binding site" description="axial binding residue" evidence="6">
    <location>
        <position position="416"/>
    </location>
    <ligand>
        <name>heme</name>
        <dbReference type="ChEBI" id="CHEBI:30413"/>
    </ligand>
    <ligandPart>
        <name>Fe</name>
        <dbReference type="ChEBI" id="CHEBI:18248"/>
    </ligandPart>
</feature>
<evidence type="ECO:0000256" key="1">
    <source>
        <dbReference type="ARBA" id="ARBA00001971"/>
    </source>
</evidence>
<comment type="cofactor">
    <cofactor evidence="1 6">
        <name>heme</name>
        <dbReference type="ChEBI" id="CHEBI:30413"/>
    </cofactor>
</comment>
<dbReference type="PRINTS" id="PR00465">
    <property type="entry name" value="EP450IV"/>
</dbReference>
<evidence type="ECO:0000256" key="5">
    <source>
        <dbReference type="ARBA" id="ARBA00023004"/>
    </source>
</evidence>